<evidence type="ECO:0000256" key="7">
    <source>
        <dbReference type="ARBA" id="ARBA00048679"/>
    </source>
</evidence>
<dbReference type="AlphaFoldDB" id="A0AAD7ILA0"/>
<comment type="caution">
    <text evidence="8">The sequence shown here is derived from an EMBL/GenBank/DDBJ whole genome shotgun (WGS) entry which is preliminary data.</text>
</comment>
<comment type="catalytic activity">
    <reaction evidence="6">
        <text>L-threonyl-[protein] + ATP = O-phospho-L-threonyl-[protein] + ADP + H(+)</text>
        <dbReference type="Rhea" id="RHEA:46608"/>
        <dbReference type="Rhea" id="RHEA-COMP:11060"/>
        <dbReference type="Rhea" id="RHEA-COMP:11605"/>
        <dbReference type="ChEBI" id="CHEBI:15378"/>
        <dbReference type="ChEBI" id="CHEBI:30013"/>
        <dbReference type="ChEBI" id="CHEBI:30616"/>
        <dbReference type="ChEBI" id="CHEBI:61977"/>
        <dbReference type="ChEBI" id="CHEBI:456216"/>
        <dbReference type="EC" id="2.7.11.1"/>
    </reaction>
</comment>
<evidence type="ECO:0000256" key="1">
    <source>
        <dbReference type="ARBA" id="ARBA00012513"/>
    </source>
</evidence>
<evidence type="ECO:0000256" key="6">
    <source>
        <dbReference type="ARBA" id="ARBA00047899"/>
    </source>
</evidence>
<dbReference type="PROSITE" id="PS00109">
    <property type="entry name" value="PROTEIN_KINASE_TYR"/>
    <property type="match status" value="1"/>
</dbReference>
<keyword evidence="2" id="KW-0808">Transferase</keyword>
<dbReference type="GO" id="GO:0004674">
    <property type="term" value="F:protein serine/threonine kinase activity"/>
    <property type="evidence" value="ECO:0007669"/>
    <property type="project" value="UniProtKB-EC"/>
</dbReference>
<keyword evidence="4" id="KW-0418">Kinase</keyword>
<dbReference type="GO" id="GO:0005634">
    <property type="term" value="C:nucleus"/>
    <property type="evidence" value="ECO:0007669"/>
    <property type="project" value="TreeGrafter"/>
</dbReference>
<keyword evidence="5" id="KW-0067">ATP-binding</keyword>
<comment type="catalytic activity">
    <reaction evidence="7">
        <text>L-seryl-[protein] + ATP = O-phospho-L-seryl-[protein] + ADP + H(+)</text>
        <dbReference type="Rhea" id="RHEA:17989"/>
        <dbReference type="Rhea" id="RHEA-COMP:9863"/>
        <dbReference type="Rhea" id="RHEA-COMP:11604"/>
        <dbReference type="ChEBI" id="CHEBI:15378"/>
        <dbReference type="ChEBI" id="CHEBI:29999"/>
        <dbReference type="ChEBI" id="CHEBI:30616"/>
        <dbReference type="ChEBI" id="CHEBI:83421"/>
        <dbReference type="ChEBI" id="CHEBI:456216"/>
        <dbReference type="EC" id="2.7.11.1"/>
    </reaction>
</comment>
<keyword evidence="3" id="KW-0547">Nucleotide-binding</keyword>
<sequence length="170" mass="18209">MSSSSLALISTSTLISQGAEAGYRHPTLNSSLTRSRVAGEARALLKCLSSGVNVPGVRMVDSVEGSVRKLLPGGAEEEDDDQESEPEVVDLLKEYGVSVRRSPMHLADVIHGDLTTSNMILRPPSTSIFIQASSLLISAPDLTVPFSAEKTRGRDFDGKEMGESTCKIWC</sequence>
<dbReference type="PANTHER" id="PTHR12209">
    <property type="entry name" value="NON-SPECIFIC SERINE/THREONINE PROTEIN KINASE"/>
    <property type="match status" value="1"/>
</dbReference>
<evidence type="ECO:0000256" key="2">
    <source>
        <dbReference type="ARBA" id="ARBA00022679"/>
    </source>
</evidence>
<protein>
    <recommendedName>
        <fullName evidence="1">non-specific serine/threonine protein kinase</fullName>
        <ecNumber evidence="1">2.7.11.1</ecNumber>
    </recommendedName>
</protein>
<evidence type="ECO:0000313" key="8">
    <source>
        <dbReference type="EMBL" id="KAJ7743863.1"/>
    </source>
</evidence>
<proteinExistence type="predicted"/>
<organism evidence="8 9">
    <name type="scientific">Mycena metata</name>
    <dbReference type="NCBI Taxonomy" id="1033252"/>
    <lineage>
        <taxon>Eukaryota</taxon>
        <taxon>Fungi</taxon>
        <taxon>Dikarya</taxon>
        <taxon>Basidiomycota</taxon>
        <taxon>Agaricomycotina</taxon>
        <taxon>Agaricomycetes</taxon>
        <taxon>Agaricomycetidae</taxon>
        <taxon>Agaricales</taxon>
        <taxon>Marasmiineae</taxon>
        <taxon>Mycenaceae</taxon>
        <taxon>Mycena</taxon>
    </lineage>
</organism>
<keyword evidence="9" id="KW-1185">Reference proteome</keyword>
<dbReference type="EMBL" id="JARKIB010000089">
    <property type="protein sequence ID" value="KAJ7743863.1"/>
    <property type="molecule type" value="Genomic_DNA"/>
</dbReference>
<dbReference type="InterPro" id="IPR008266">
    <property type="entry name" value="Tyr_kinase_AS"/>
</dbReference>
<gene>
    <name evidence="8" type="ORF">B0H16DRAFT_1463523</name>
</gene>
<dbReference type="Gene3D" id="3.30.200.20">
    <property type="entry name" value="Phosphorylase Kinase, domain 1"/>
    <property type="match status" value="1"/>
</dbReference>
<evidence type="ECO:0000313" key="9">
    <source>
        <dbReference type="Proteomes" id="UP001215598"/>
    </source>
</evidence>
<dbReference type="GO" id="GO:0000408">
    <property type="term" value="C:EKC/KEOPS complex"/>
    <property type="evidence" value="ECO:0007669"/>
    <property type="project" value="TreeGrafter"/>
</dbReference>
<dbReference type="GO" id="GO:0070525">
    <property type="term" value="P:tRNA threonylcarbamoyladenosine metabolic process"/>
    <property type="evidence" value="ECO:0007669"/>
    <property type="project" value="TreeGrafter"/>
</dbReference>
<dbReference type="PANTHER" id="PTHR12209:SF0">
    <property type="entry name" value="EKC_KEOPS COMPLEX SUBUNIT TP53RK"/>
    <property type="match status" value="1"/>
</dbReference>
<dbReference type="GO" id="GO:0005829">
    <property type="term" value="C:cytosol"/>
    <property type="evidence" value="ECO:0007669"/>
    <property type="project" value="TreeGrafter"/>
</dbReference>
<evidence type="ECO:0000256" key="5">
    <source>
        <dbReference type="ARBA" id="ARBA00022840"/>
    </source>
</evidence>
<dbReference type="EC" id="2.7.11.1" evidence="1"/>
<dbReference type="Proteomes" id="UP001215598">
    <property type="component" value="Unassembled WGS sequence"/>
</dbReference>
<reference evidence="8" key="1">
    <citation type="submission" date="2023-03" db="EMBL/GenBank/DDBJ databases">
        <title>Massive genome expansion in bonnet fungi (Mycena s.s.) driven by repeated elements and novel gene families across ecological guilds.</title>
        <authorList>
            <consortium name="Lawrence Berkeley National Laboratory"/>
            <person name="Harder C.B."/>
            <person name="Miyauchi S."/>
            <person name="Viragh M."/>
            <person name="Kuo A."/>
            <person name="Thoen E."/>
            <person name="Andreopoulos B."/>
            <person name="Lu D."/>
            <person name="Skrede I."/>
            <person name="Drula E."/>
            <person name="Henrissat B."/>
            <person name="Morin E."/>
            <person name="Kohler A."/>
            <person name="Barry K."/>
            <person name="LaButti K."/>
            <person name="Morin E."/>
            <person name="Salamov A."/>
            <person name="Lipzen A."/>
            <person name="Mereny Z."/>
            <person name="Hegedus B."/>
            <person name="Baldrian P."/>
            <person name="Stursova M."/>
            <person name="Weitz H."/>
            <person name="Taylor A."/>
            <person name="Grigoriev I.V."/>
            <person name="Nagy L.G."/>
            <person name="Martin F."/>
            <person name="Kauserud H."/>
        </authorList>
    </citation>
    <scope>NUCLEOTIDE SEQUENCE</scope>
    <source>
        <strain evidence="8">CBHHK182m</strain>
    </source>
</reference>
<accession>A0AAD7ILA0</accession>
<evidence type="ECO:0000256" key="3">
    <source>
        <dbReference type="ARBA" id="ARBA00022741"/>
    </source>
</evidence>
<dbReference type="GO" id="GO:0005524">
    <property type="term" value="F:ATP binding"/>
    <property type="evidence" value="ECO:0007669"/>
    <property type="project" value="UniProtKB-KW"/>
</dbReference>
<name>A0AAD7ILA0_9AGAR</name>
<evidence type="ECO:0000256" key="4">
    <source>
        <dbReference type="ARBA" id="ARBA00022777"/>
    </source>
</evidence>